<dbReference type="InterPro" id="IPR036514">
    <property type="entry name" value="SGNH_hydro_sf"/>
</dbReference>
<sequence>MFKFAALSAALSLAVTASDNYLVVFGDSLSDIGNTVNTTSPIPYFNGRFCNGPVWNEYLAHTNGFSLINYAIGGANSNNSFIECITATNTTVPSVVEQISMFNQTFGGKFPVNSTRDDVVVIEIGTNDFITAAGDLASESVDLDQFADGLVQNIIDGVNMLYDIGYRKIVVTDIPDLSVTPLVKSLPQNASENLETYVSLTNKRLAAQIAVLENSYKDDIDYIRVFEFYRALNIVADNATIAALNITVANEPCYVVNNGTLVSSCEDSDKYLFVDSVHPSTKVHALVAAAFSETLDNRNFTITKPGLWSLIESYELRLVGSENNWLYGDFTNKDQLIVTEYSIDQAEADAENIAGAKAYQETPTATSSWYAPQTKCKIL</sequence>
<evidence type="ECO:0000313" key="4">
    <source>
        <dbReference type="Proteomes" id="UP000187455"/>
    </source>
</evidence>
<dbReference type="InterPro" id="IPR051058">
    <property type="entry name" value="GDSL_Est/Lipase"/>
</dbReference>
<dbReference type="EMBL" id="LSSL01000078">
    <property type="protein sequence ID" value="OLY85540.1"/>
    <property type="molecule type" value="Genomic_DNA"/>
</dbReference>
<dbReference type="InterPro" id="IPR001087">
    <property type="entry name" value="GDSL"/>
</dbReference>
<proteinExistence type="predicted"/>
<name>A0A1R0H8M8_9FUNG</name>
<evidence type="ECO:0000256" key="1">
    <source>
        <dbReference type="ARBA" id="ARBA00022801"/>
    </source>
</evidence>
<reference evidence="3 4" key="1">
    <citation type="journal article" date="2016" name="Mol. Biol. Evol.">
        <title>Genome-Wide Survey of Gut Fungi (Harpellales) Reveals the First Horizontally Transferred Ubiquitin Gene from a Mosquito Host.</title>
        <authorList>
            <person name="Wang Y."/>
            <person name="White M.M."/>
            <person name="Kvist S."/>
            <person name="Moncalvo J.M."/>
        </authorList>
    </citation>
    <scope>NUCLEOTIDE SEQUENCE [LARGE SCALE GENOMIC DNA]</scope>
    <source>
        <strain evidence="3 4">ALG-7-W6</strain>
    </source>
</reference>
<dbReference type="Pfam" id="PF00657">
    <property type="entry name" value="Lipase_GDSL"/>
    <property type="match status" value="1"/>
</dbReference>
<dbReference type="SUPFAM" id="SSF52266">
    <property type="entry name" value="SGNH hydrolase"/>
    <property type="match status" value="1"/>
</dbReference>
<dbReference type="PANTHER" id="PTHR45648:SF22">
    <property type="entry name" value="GDSL LIPASE_ACYLHYDROLASE FAMILY PROTEIN (AFU_ORTHOLOGUE AFUA_4G14700)"/>
    <property type="match status" value="1"/>
</dbReference>
<evidence type="ECO:0000256" key="2">
    <source>
        <dbReference type="SAM" id="SignalP"/>
    </source>
</evidence>
<protein>
    <submittedName>
        <fullName evidence="3">Thermolabile hemolysin</fullName>
    </submittedName>
</protein>
<dbReference type="GO" id="GO:0016788">
    <property type="term" value="F:hydrolase activity, acting on ester bonds"/>
    <property type="evidence" value="ECO:0007669"/>
    <property type="project" value="InterPro"/>
</dbReference>
<dbReference type="PANTHER" id="PTHR45648">
    <property type="entry name" value="GDSL LIPASE/ACYLHYDROLASE FAMILY PROTEIN (AFU_ORTHOLOGUE AFUA_4G14700)"/>
    <property type="match status" value="1"/>
</dbReference>
<keyword evidence="4" id="KW-1185">Reference proteome</keyword>
<feature type="chain" id="PRO_5012683714" evidence="2">
    <location>
        <begin position="18"/>
        <end position="379"/>
    </location>
</feature>
<comment type="caution">
    <text evidence="3">The sequence shown here is derived from an EMBL/GenBank/DDBJ whole genome shotgun (WGS) entry which is preliminary data.</text>
</comment>
<accession>A0A1R0H8M8</accession>
<keyword evidence="1" id="KW-0378">Hydrolase</keyword>
<keyword evidence="2" id="KW-0732">Signal</keyword>
<evidence type="ECO:0000313" key="3">
    <source>
        <dbReference type="EMBL" id="OLY85540.1"/>
    </source>
</evidence>
<feature type="signal peptide" evidence="2">
    <location>
        <begin position="1"/>
        <end position="17"/>
    </location>
</feature>
<organism evidence="3 4">
    <name type="scientific">Smittium mucronatum</name>
    <dbReference type="NCBI Taxonomy" id="133383"/>
    <lineage>
        <taxon>Eukaryota</taxon>
        <taxon>Fungi</taxon>
        <taxon>Fungi incertae sedis</taxon>
        <taxon>Zoopagomycota</taxon>
        <taxon>Kickxellomycotina</taxon>
        <taxon>Harpellomycetes</taxon>
        <taxon>Harpellales</taxon>
        <taxon>Legeriomycetaceae</taxon>
        <taxon>Smittium</taxon>
    </lineage>
</organism>
<dbReference type="Proteomes" id="UP000187455">
    <property type="component" value="Unassembled WGS sequence"/>
</dbReference>
<gene>
    <name evidence="3" type="ORF">AYI68_g265</name>
</gene>
<dbReference type="Gene3D" id="3.40.50.1110">
    <property type="entry name" value="SGNH hydrolase"/>
    <property type="match status" value="1"/>
</dbReference>
<dbReference type="CDD" id="cd01846">
    <property type="entry name" value="fatty_acyltransferase_like"/>
    <property type="match status" value="1"/>
</dbReference>
<dbReference type="AlphaFoldDB" id="A0A1R0H8M8"/>
<dbReference type="STRING" id="133383.A0A1R0H8M8"/>
<dbReference type="OrthoDB" id="1600564at2759"/>